<keyword evidence="6 9" id="KW-0694">RNA-binding</keyword>
<sequence length="354" mass="38717">MARVVVALSGGVDSAVAAALLQEAGHDLLGVTMRLWPKSRCCDEKDIEDAAELCAQLGIPYQVLDYRERFRSEIVDPFIAAYQEGRTPNPCTRCNQVLKFSALWQEADALDADYLATGHYVRQVRSAAAEIWRGVDERKDQSYFLYAIERDLLPRLLFPLGALRKEEVRAIAKARALPVAGKQESQDVCFVAGDYRSFLREQGVSGRPGNIVNLQGEVLGTHDGVINFTVGQRRGIGGGSAVPLYVLAVNAKRDQVRVGPAEYLYQDQLRIHECNWLAELSPDREERVTVKLRYAAPPVAATLRLGQGGEASLLLDAAQRAVTPGQAAVCYQDERLLGGGIIAEFGISADSASE</sequence>
<feature type="binding site" evidence="9">
    <location>
        <begin position="7"/>
        <end position="14"/>
    </location>
    <ligand>
        <name>ATP</name>
        <dbReference type="ChEBI" id="CHEBI:30616"/>
    </ligand>
</feature>
<dbReference type="InterPro" id="IPR046884">
    <property type="entry name" value="MnmA-like_central"/>
</dbReference>
<feature type="binding site" evidence="9">
    <location>
        <position position="33"/>
    </location>
    <ligand>
        <name>ATP</name>
        <dbReference type="ChEBI" id="CHEBI:30616"/>
    </ligand>
</feature>
<keyword evidence="5 9" id="KW-0067">ATP-binding</keyword>
<evidence type="ECO:0000313" key="12">
    <source>
        <dbReference type="EMBL" id="MBU2788494.1"/>
    </source>
</evidence>
<dbReference type="PANTHER" id="PTHR11933">
    <property type="entry name" value="TRNA 5-METHYLAMINOMETHYL-2-THIOURIDYLATE -METHYLTRANSFERASE"/>
    <property type="match status" value="1"/>
</dbReference>
<name>A0AAE3CK82_9PROT</name>
<dbReference type="Proteomes" id="UP001197378">
    <property type="component" value="Unassembled WGS sequence"/>
</dbReference>
<feature type="active site" description="Nucleophile" evidence="9">
    <location>
        <position position="94"/>
    </location>
</feature>
<dbReference type="Pfam" id="PF20258">
    <property type="entry name" value="tRNA_Me_trans_C"/>
    <property type="match status" value="1"/>
</dbReference>
<keyword evidence="4 9" id="KW-0547">Nucleotide-binding</keyword>
<feature type="region of interest" description="Interaction with tRNA" evidence="9">
    <location>
        <begin position="293"/>
        <end position="294"/>
    </location>
</feature>
<feature type="domain" description="tRNA-specific 2-thiouridylase MnmA-like C-terminal" evidence="10">
    <location>
        <begin position="267"/>
        <end position="342"/>
    </location>
</feature>
<gene>
    <name evidence="9 12" type="primary">mnmA</name>
    <name evidence="12" type="ORF">HFQ13_09845</name>
</gene>
<dbReference type="InterPro" id="IPR023382">
    <property type="entry name" value="MnmA-like_central_sf"/>
</dbReference>
<dbReference type="CDD" id="cd01998">
    <property type="entry name" value="MnmA_TRMU-like"/>
    <property type="match status" value="1"/>
</dbReference>
<comment type="similarity">
    <text evidence="9">Belongs to the MnmA/TRMU family.</text>
</comment>
<dbReference type="Pfam" id="PF03054">
    <property type="entry name" value="tRNA_Me_trans"/>
    <property type="match status" value="1"/>
</dbReference>
<evidence type="ECO:0000256" key="9">
    <source>
        <dbReference type="HAMAP-Rule" id="MF_00144"/>
    </source>
</evidence>
<dbReference type="EC" id="2.8.1.13" evidence="9"/>
<feature type="site" description="Interaction with tRNA" evidence="9">
    <location>
        <position position="326"/>
    </location>
</feature>
<evidence type="ECO:0000259" key="11">
    <source>
        <dbReference type="Pfam" id="PF20259"/>
    </source>
</evidence>
<dbReference type="RefSeq" id="WP_215871070.1">
    <property type="nucleotide sequence ID" value="NZ_JAAXYO010000152.1"/>
</dbReference>
<evidence type="ECO:0000256" key="3">
    <source>
        <dbReference type="ARBA" id="ARBA00022694"/>
    </source>
</evidence>
<keyword evidence="9" id="KW-0963">Cytoplasm</keyword>
<dbReference type="Pfam" id="PF20259">
    <property type="entry name" value="tRNA_Me_trans_M"/>
    <property type="match status" value="1"/>
</dbReference>
<reference evidence="12" key="1">
    <citation type="journal article" date="2021" name="ISME J.">
        <title>Genomic evolution of the class Acidithiobacillia: deep-branching Proteobacteria living in extreme acidic conditions.</title>
        <authorList>
            <person name="Moya-Beltran A."/>
            <person name="Beard S."/>
            <person name="Rojas-Villalobos C."/>
            <person name="Issotta F."/>
            <person name="Gallardo Y."/>
            <person name="Ulloa R."/>
            <person name="Giaveno A."/>
            <person name="Degli Esposti M."/>
            <person name="Johnson D.B."/>
            <person name="Quatrini R."/>
        </authorList>
    </citation>
    <scope>NUCLEOTIDE SEQUENCE</scope>
    <source>
        <strain evidence="12">VAN18-1</strain>
    </source>
</reference>
<evidence type="ECO:0000256" key="2">
    <source>
        <dbReference type="ARBA" id="ARBA00022679"/>
    </source>
</evidence>
<evidence type="ECO:0000256" key="6">
    <source>
        <dbReference type="ARBA" id="ARBA00022884"/>
    </source>
</evidence>
<dbReference type="Gene3D" id="3.40.50.620">
    <property type="entry name" value="HUPs"/>
    <property type="match status" value="1"/>
</dbReference>
<comment type="caution">
    <text evidence="9">Lacks conserved residue(s) required for the propagation of feature annotation.</text>
</comment>
<feature type="binding site" evidence="9">
    <location>
        <position position="118"/>
    </location>
    <ligand>
        <name>ATP</name>
        <dbReference type="ChEBI" id="CHEBI:30616"/>
    </ligand>
</feature>
<comment type="subcellular location">
    <subcellularLocation>
        <location evidence="9">Cytoplasm</location>
    </subcellularLocation>
</comment>
<dbReference type="InterPro" id="IPR014729">
    <property type="entry name" value="Rossmann-like_a/b/a_fold"/>
</dbReference>
<dbReference type="AlphaFoldDB" id="A0AAE3CK82"/>
<dbReference type="SUPFAM" id="SSF52402">
    <property type="entry name" value="Adenine nucleotide alpha hydrolases-like"/>
    <property type="match status" value="1"/>
</dbReference>
<protein>
    <recommendedName>
        <fullName evidence="9">tRNA-specific 2-thiouridylase MnmA</fullName>
        <ecNumber evidence="9">2.8.1.13</ecNumber>
    </recommendedName>
</protein>
<evidence type="ECO:0000256" key="4">
    <source>
        <dbReference type="ARBA" id="ARBA00022741"/>
    </source>
</evidence>
<comment type="catalytic activity">
    <reaction evidence="8 9">
        <text>S-sulfanyl-L-cysteinyl-[protein] + uridine(34) in tRNA + AH2 + ATP = 2-thiouridine(34) in tRNA + L-cysteinyl-[protein] + A + AMP + diphosphate + H(+)</text>
        <dbReference type="Rhea" id="RHEA:47032"/>
        <dbReference type="Rhea" id="RHEA-COMP:10131"/>
        <dbReference type="Rhea" id="RHEA-COMP:11726"/>
        <dbReference type="Rhea" id="RHEA-COMP:11727"/>
        <dbReference type="Rhea" id="RHEA-COMP:11728"/>
        <dbReference type="ChEBI" id="CHEBI:13193"/>
        <dbReference type="ChEBI" id="CHEBI:15378"/>
        <dbReference type="ChEBI" id="CHEBI:17499"/>
        <dbReference type="ChEBI" id="CHEBI:29950"/>
        <dbReference type="ChEBI" id="CHEBI:30616"/>
        <dbReference type="ChEBI" id="CHEBI:33019"/>
        <dbReference type="ChEBI" id="CHEBI:61963"/>
        <dbReference type="ChEBI" id="CHEBI:65315"/>
        <dbReference type="ChEBI" id="CHEBI:87170"/>
        <dbReference type="ChEBI" id="CHEBI:456215"/>
        <dbReference type="EC" id="2.8.1.13"/>
    </reaction>
</comment>
<evidence type="ECO:0000256" key="7">
    <source>
        <dbReference type="ARBA" id="ARBA00023157"/>
    </source>
</evidence>
<dbReference type="PANTHER" id="PTHR11933:SF5">
    <property type="entry name" value="MITOCHONDRIAL TRNA-SPECIFIC 2-THIOURIDYLASE 1"/>
    <property type="match status" value="1"/>
</dbReference>
<keyword evidence="7" id="KW-1015">Disulfide bond</keyword>
<keyword evidence="3 9" id="KW-0819">tRNA processing</keyword>
<dbReference type="HAMAP" id="MF_00144">
    <property type="entry name" value="tRNA_thiouridyl_MnmA"/>
    <property type="match status" value="1"/>
</dbReference>
<dbReference type="NCBIfam" id="NF001138">
    <property type="entry name" value="PRK00143.1"/>
    <property type="match status" value="1"/>
</dbReference>
<feature type="domain" description="tRNA-specific 2-thiouridylase MnmA-like central" evidence="11">
    <location>
        <begin position="198"/>
        <end position="259"/>
    </location>
</feature>
<feature type="region of interest" description="Interaction with tRNA" evidence="9">
    <location>
        <begin position="139"/>
        <end position="141"/>
    </location>
</feature>
<evidence type="ECO:0000313" key="13">
    <source>
        <dbReference type="Proteomes" id="UP001197378"/>
    </source>
</evidence>
<dbReference type="InterPro" id="IPR004506">
    <property type="entry name" value="MnmA-like"/>
</dbReference>
<comment type="caution">
    <text evidence="12">The sequence shown here is derived from an EMBL/GenBank/DDBJ whole genome shotgun (WGS) entry which is preliminary data.</text>
</comment>
<dbReference type="InterPro" id="IPR046885">
    <property type="entry name" value="MnmA-like_C"/>
</dbReference>
<feature type="site" description="Interaction with tRNA" evidence="9">
    <location>
        <position position="119"/>
    </location>
</feature>
<dbReference type="NCBIfam" id="TIGR00420">
    <property type="entry name" value="trmU"/>
    <property type="match status" value="1"/>
</dbReference>
<accession>A0AAE3CK82</accession>
<keyword evidence="1 9" id="KW-0820">tRNA-binding</keyword>
<dbReference type="EMBL" id="JAAXYO010000152">
    <property type="protein sequence ID" value="MBU2788494.1"/>
    <property type="molecule type" value="Genomic_DNA"/>
</dbReference>
<evidence type="ECO:0000256" key="8">
    <source>
        <dbReference type="ARBA" id="ARBA00051542"/>
    </source>
</evidence>
<dbReference type="GO" id="GO:0005524">
    <property type="term" value="F:ATP binding"/>
    <property type="evidence" value="ECO:0007669"/>
    <property type="project" value="UniProtKB-KW"/>
</dbReference>
<organism evidence="12 13">
    <name type="scientific">Igneacidithiobacillus copahuensis</name>
    <dbReference type="NCBI Taxonomy" id="2724909"/>
    <lineage>
        <taxon>Bacteria</taxon>
        <taxon>Pseudomonadati</taxon>
        <taxon>Pseudomonadota</taxon>
        <taxon>Acidithiobacillia</taxon>
        <taxon>Acidithiobacillales</taxon>
        <taxon>Acidithiobacillaceae</taxon>
        <taxon>Igneacidithiobacillus</taxon>
    </lineage>
</organism>
<dbReference type="GO" id="GO:0005737">
    <property type="term" value="C:cytoplasm"/>
    <property type="evidence" value="ECO:0007669"/>
    <property type="project" value="UniProtKB-SubCell"/>
</dbReference>
<dbReference type="GO" id="GO:0103016">
    <property type="term" value="F:tRNA-uridine 2-sulfurtransferase activity"/>
    <property type="evidence" value="ECO:0007669"/>
    <property type="project" value="UniProtKB-EC"/>
</dbReference>
<proteinExistence type="inferred from homology"/>
<dbReference type="Gene3D" id="2.30.30.280">
    <property type="entry name" value="Adenine nucleotide alpha hydrolases-like domains"/>
    <property type="match status" value="1"/>
</dbReference>
<dbReference type="GO" id="GO:0000049">
    <property type="term" value="F:tRNA binding"/>
    <property type="evidence" value="ECO:0007669"/>
    <property type="project" value="UniProtKB-KW"/>
</dbReference>
<keyword evidence="2 9" id="KW-0808">Transferase</keyword>
<evidence type="ECO:0000256" key="5">
    <source>
        <dbReference type="ARBA" id="ARBA00022840"/>
    </source>
</evidence>
<dbReference type="Gene3D" id="2.40.30.10">
    <property type="entry name" value="Translation factors"/>
    <property type="match status" value="1"/>
</dbReference>
<evidence type="ECO:0000256" key="1">
    <source>
        <dbReference type="ARBA" id="ARBA00022555"/>
    </source>
</evidence>
<comment type="function">
    <text evidence="9">Catalyzes the 2-thiolation of uridine at the wobble position (U34) of tRNA, leading to the formation of s(2)U34.</text>
</comment>
<feature type="active site" description="Cysteine persulfide intermediate" evidence="9">
    <location>
        <position position="189"/>
    </location>
</feature>
<dbReference type="GO" id="GO:0002143">
    <property type="term" value="P:tRNA wobble position uridine thiolation"/>
    <property type="evidence" value="ECO:0007669"/>
    <property type="project" value="TreeGrafter"/>
</dbReference>
<evidence type="ECO:0000259" key="10">
    <source>
        <dbReference type="Pfam" id="PF20258"/>
    </source>
</evidence>
<keyword evidence="13" id="KW-1185">Reference proteome</keyword>